<reference evidence="2 3" key="1">
    <citation type="submission" date="2021-06" db="EMBL/GenBank/DDBJ databases">
        <title>Caerostris extrusa draft genome.</title>
        <authorList>
            <person name="Kono N."/>
            <person name="Arakawa K."/>
        </authorList>
    </citation>
    <scope>NUCLEOTIDE SEQUENCE [LARGE SCALE GENOMIC DNA]</scope>
</reference>
<dbReference type="Proteomes" id="UP001054945">
    <property type="component" value="Unassembled WGS sequence"/>
</dbReference>
<protein>
    <submittedName>
        <fullName evidence="2">Uncharacterized protein</fullName>
    </submittedName>
</protein>
<evidence type="ECO:0000256" key="1">
    <source>
        <dbReference type="SAM" id="MobiDB-lite"/>
    </source>
</evidence>
<feature type="compositionally biased region" description="Basic and acidic residues" evidence="1">
    <location>
        <begin position="24"/>
        <end position="35"/>
    </location>
</feature>
<feature type="region of interest" description="Disordered" evidence="1">
    <location>
        <begin position="1"/>
        <end position="36"/>
    </location>
</feature>
<proteinExistence type="predicted"/>
<comment type="caution">
    <text evidence="2">The sequence shown here is derived from an EMBL/GenBank/DDBJ whole genome shotgun (WGS) entry which is preliminary data.</text>
</comment>
<evidence type="ECO:0000313" key="2">
    <source>
        <dbReference type="EMBL" id="GIY81275.1"/>
    </source>
</evidence>
<feature type="compositionally biased region" description="Basic and acidic residues" evidence="1">
    <location>
        <begin position="1"/>
        <end position="17"/>
    </location>
</feature>
<evidence type="ECO:0000313" key="3">
    <source>
        <dbReference type="Proteomes" id="UP001054945"/>
    </source>
</evidence>
<gene>
    <name evidence="2" type="ORF">CEXT_585761</name>
</gene>
<organism evidence="2 3">
    <name type="scientific">Caerostris extrusa</name>
    <name type="common">Bark spider</name>
    <name type="synonym">Caerostris bankana</name>
    <dbReference type="NCBI Taxonomy" id="172846"/>
    <lineage>
        <taxon>Eukaryota</taxon>
        <taxon>Metazoa</taxon>
        <taxon>Ecdysozoa</taxon>
        <taxon>Arthropoda</taxon>
        <taxon>Chelicerata</taxon>
        <taxon>Arachnida</taxon>
        <taxon>Araneae</taxon>
        <taxon>Araneomorphae</taxon>
        <taxon>Entelegynae</taxon>
        <taxon>Araneoidea</taxon>
        <taxon>Araneidae</taxon>
        <taxon>Caerostris</taxon>
    </lineage>
</organism>
<sequence>MEKDLSKVSNSDKETVKSETSSETSERKNQDKEPLLKQIYDAEESGSKTLNRDIKLKEPDNTLASFKIDEKNSVDLSKWQLSREAKLNEFNLEEMRLKADAKFKTSSEACEKKNQNKETLLKQTYDAEETGSNILHRDVKLKEPDSTF</sequence>
<keyword evidence="3" id="KW-1185">Reference proteome</keyword>
<name>A0AAV4WGV3_CAEEX</name>
<accession>A0AAV4WGV3</accession>
<dbReference type="AlphaFoldDB" id="A0AAV4WGV3"/>
<dbReference type="EMBL" id="BPLR01016100">
    <property type="protein sequence ID" value="GIY81275.1"/>
    <property type="molecule type" value="Genomic_DNA"/>
</dbReference>